<evidence type="ECO:0000313" key="2">
    <source>
        <dbReference type="Proteomes" id="UP000807025"/>
    </source>
</evidence>
<reference evidence="1" key="1">
    <citation type="submission" date="2020-11" db="EMBL/GenBank/DDBJ databases">
        <authorList>
            <consortium name="DOE Joint Genome Institute"/>
            <person name="Ahrendt S."/>
            <person name="Riley R."/>
            <person name="Andreopoulos W."/>
            <person name="Labutti K."/>
            <person name="Pangilinan J."/>
            <person name="Ruiz-Duenas F.J."/>
            <person name="Barrasa J.M."/>
            <person name="Sanchez-Garcia M."/>
            <person name="Camarero S."/>
            <person name="Miyauchi S."/>
            <person name="Serrano A."/>
            <person name="Linde D."/>
            <person name="Babiker R."/>
            <person name="Drula E."/>
            <person name="Ayuso-Fernandez I."/>
            <person name="Pacheco R."/>
            <person name="Padilla G."/>
            <person name="Ferreira P."/>
            <person name="Barriuso J."/>
            <person name="Kellner H."/>
            <person name="Castanera R."/>
            <person name="Alfaro M."/>
            <person name="Ramirez L."/>
            <person name="Pisabarro A.G."/>
            <person name="Kuo A."/>
            <person name="Tritt A."/>
            <person name="Lipzen A."/>
            <person name="He G."/>
            <person name="Yan M."/>
            <person name="Ng V."/>
            <person name="Cullen D."/>
            <person name="Martin F."/>
            <person name="Rosso M.-N."/>
            <person name="Henrissat B."/>
            <person name="Hibbett D."/>
            <person name="Martinez A.T."/>
            <person name="Grigoriev I.V."/>
        </authorList>
    </citation>
    <scope>NUCLEOTIDE SEQUENCE</scope>
    <source>
        <strain evidence="1">ATCC 90797</strain>
    </source>
</reference>
<dbReference type="Proteomes" id="UP000807025">
    <property type="component" value="Unassembled WGS sequence"/>
</dbReference>
<evidence type="ECO:0000313" key="1">
    <source>
        <dbReference type="EMBL" id="KAF9496956.1"/>
    </source>
</evidence>
<proteinExistence type="predicted"/>
<sequence length="227" mass="24860">MDVDVSTTTVDEVITSITTATHLSPSSAIKRPTGLDFTGFAPALTDAPKWLNDAVKHLCPLSPNSEWKEIITRFIEFERSLGFLDGKIPTNMLAPGKHRPKEVGVWIKAGHPNIPAIKSSFGAQWRLWYHELQPESCKANEGHLECIPPPDGEWTELWKGTINGVYSLLASLGWWLKSADACTVSNDELASALTDFSWALDTMTRASSAKRASSESAVRAGKKARIA</sequence>
<dbReference type="EMBL" id="MU154547">
    <property type="protein sequence ID" value="KAF9496956.1"/>
    <property type="molecule type" value="Genomic_DNA"/>
</dbReference>
<accession>A0A9P6D8H1</accession>
<protein>
    <submittedName>
        <fullName evidence="1">Uncharacterized protein</fullName>
    </submittedName>
</protein>
<gene>
    <name evidence="1" type="ORF">BDN71DRAFT_1388405</name>
</gene>
<comment type="caution">
    <text evidence="1">The sequence shown here is derived from an EMBL/GenBank/DDBJ whole genome shotgun (WGS) entry which is preliminary data.</text>
</comment>
<name>A0A9P6D8H1_PLEER</name>
<dbReference type="AlphaFoldDB" id="A0A9P6D8H1"/>
<dbReference type="OrthoDB" id="3066350at2759"/>
<keyword evidence="2" id="KW-1185">Reference proteome</keyword>
<organism evidence="1 2">
    <name type="scientific">Pleurotus eryngii</name>
    <name type="common">Boletus of the steppes</name>
    <dbReference type="NCBI Taxonomy" id="5323"/>
    <lineage>
        <taxon>Eukaryota</taxon>
        <taxon>Fungi</taxon>
        <taxon>Dikarya</taxon>
        <taxon>Basidiomycota</taxon>
        <taxon>Agaricomycotina</taxon>
        <taxon>Agaricomycetes</taxon>
        <taxon>Agaricomycetidae</taxon>
        <taxon>Agaricales</taxon>
        <taxon>Pleurotineae</taxon>
        <taxon>Pleurotaceae</taxon>
        <taxon>Pleurotus</taxon>
    </lineage>
</organism>